<dbReference type="InterPro" id="IPR009057">
    <property type="entry name" value="Homeodomain-like_sf"/>
</dbReference>
<dbReference type="AlphaFoldDB" id="A0A4P7BG36"/>
<dbReference type="Gene3D" id="1.10.10.60">
    <property type="entry name" value="Homeodomain-like"/>
    <property type="match status" value="2"/>
</dbReference>
<dbReference type="GO" id="GO:0003700">
    <property type="term" value="F:DNA-binding transcription factor activity"/>
    <property type="evidence" value="ECO:0007669"/>
    <property type="project" value="InterPro"/>
</dbReference>
<dbReference type="EMBL" id="BMWW01000004">
    <property type="protein sequence ID" value="GGY92691.1"/>
    <property type="molecule type" value="Genomic_DNA"/>
</dbReference>
<dbReference type="EMBL" id="CP038026">
    <property type="protein sequence ID" value="QBQ37731.1"/>
    <property type="molecule type" value="Genomic_DNA"/>
</dbReference>
<organism evidence="4 7">
    <name type="scientific">Pseudoduganella plicata</name>
    <dbReference type="NCBI Taxonomy" id="321984"/>
    <lineage>
        <taxon>Bacteria</taxon>
        <taxon>Pseudomonadati</taxon>
        <taxon>Pseudomonadota</taxon>
        <taxon>Betaproteobacteria</taxon>
        <taxon>Burkholderiales</taxon>
        <taxon>Oxalobacteraceae</taxon>
        <taxon>Telluria group</taxon>
        <taxon>Pseudoduganella</taxon>
    </lineage>
</organism>
<evidence type="ECO:0000256" key="1">
    <source>
        <dbReference type="ARBA" id="ARBA00023015"/>
    </source>
</evidence>
<evidence type="ECO:0000313" key="5">
    <source>
        <dbReference type="EMBL" id="QBQ37731.1"/>
    </source>
</evidence>
<dbReference type="Proteomes" id="UP000619512">
    <property type="component" value="Unassembled WGS sequence"/>
</dbReference>
<dbReference type="OrthoDB" id="34150at2"/>
<dbReference type="Proteomes" id="UP000294359">
    <property type="component" value="Chromosome"/>
</dbReference>
<sequence>MIEKLAAILSRHATRDGVEATVLPRVHLLRSTRPTEPIPVVHQPAVCFVAQGRKQTMLGDDAYLYAPPQFLIVSAEVPITGQILEASALAPYLCLRLDLDPATIASVIQDAALAGAATDVVHSGVAVSTAAPELIDAVVRLASLLDVPEGDRRFLTPLAEREILYRLLMGEQSDRLRQIAFADSKLSRINRAIAWIKTNYASVVRIEEMAALVNMSTSTFHEHFRTVTSMSPLQYQKQIRLQEARRLMLAQAVDAATAGFRVGYESPSQFSREYARRFGLPPKRDIEKIRGMPTFA</sequence>
<evidence type="ECO:0000313" key="7">
    <source>
        <dbReference type="Proteomes" id="UP000619512"/>
    </source>
</evidence>
<keyword evidence="2" id="KW-0804">Transcription</keyword>
<name>A0A4P7BG36_9BURK</name>
<evidence type="ECO:0000313" key="4">
    <source>
        <dbReference type="EMBL" id="GGY92691.1"/>
    </source>
</evidence>
<dbReference type="GO" id="GO:0043565">
    <property type="term" value="F:sequence-specific DNA binding"/>
    <property type="evidence" value="ECO:0007669"/>
    <property type="project" value="InterPro"/>
</dbReference>
<evidence type="ECO:0000259" key="3">
    <source>
        <dbReference type="PROSITE" id="PS01124"/>
    </source>
</evidence>
<evidence type="ECO:0000313" key="6">
    <source>
        <dbReference type="Proteomes" id="UP000294359"/>
    </source>
</evidence>
<dbReference type="Pfam" id="PF06719">
    <property type="entry name" value="AraC_N"/>
    <property type="match status" value="1"/>
</dbReference>
<dbReference type="PANTHER" id="PTHR43436:SF1">
    <property type="entry name" value="TRANSCRIPTIONAL REGULATORY PROTEIN"/>
    <property type="match status" value="1"/>
</dbReference>
<dbReference type="SUPFAM" id="SSF46689">
    <property type="entry name" value="Homeodomain-like"/>
    <property type="match status" value="2"/>
</dbReference>
<dbReference type="SMART" id="SM00342">
    <property type="entry name" value="HTH_ARAC"/>
    <property type="match status" value="1"/>
</dbReference>
<keyword evidence="6" id="KW-1185">Reference proteome</keyword>
<feature type="domain" description="HTH araC/xylS-type" evidence="3">
    <location>
        <begin position="190"/>
        <end position="288"/>
    </location>
</feature>
<reference evidence="5 6" key="2">
    <citation type="submission" date="2019-03" db="EMBL/GenBank/DDBJ databases">
        <title>Draft Genome Sequences of Six Type Strains of the Genus Massilia.</title>
        <authorList>
            <person name="Miess H."/>
            <person name="Frediansyhah A."/>
            <person name="Gross H."/>
        </authorList>
    </citation>
    <scope>NUCLEOTIDE SEQUENCE [LARGE SCALE GENOMIC DNA]</scope>
    <source>
        <strain evidence="5 6">DSM 17505</strain>
    </source>
</reference>
<dbReference type="RefSeq" id="WP_134386213.1">
    <property type="nucleotide sequence ID" value="NZ_BMWW01000004.1"/>
</dbReference>
<dbReference type="PANTHER" id="PTHR43436">
    <property type="entry name" value="ARAC-FAMILY TRANSCRIPTIONAL REGULATOR"/>
    <property type="match status" value="1"/>
</dbReference>
<evidence type="ECO:0000256" key="2">
    <source>
        <dbReference type="ARBA" id="ARBA00023163"/>
    </source>
</evidence>
<reference evidence="4" key="1">
    <citation type="journal article" date="2014" name="Int. J. Syst. Evol. Microbiol.">
        <title>Complete genome sequence of Corynebacterium casei LMG S-19264T (=DSM 44701T), isolated from a smear-ripened cheese.</title>
        <authorList>
            <consortium name="US DOE Joint Genome Institute (JGI-PGF)"/>
            <person name="Walter F."/>
            <person name="Albersmeier A."/>
            <person name="Kalinowski J."/>
            <person name="Ruckert C."/>
        </authorList>
    </citation>
    <scope>NUCLEOTIDE SEQUENCE</scope>
    <source>
        <strain evidence="4">KCTC 12344</strain>
    </source>
</reference>
<protein>
    <submittedName>
        <fullName evidence="4 5">Transcriptional regulator</fullName>
    </submittedName>
</protein>
<keyword evidence="1" id="KW-0805">Transcription regulation</keyword>
<dbReference type="Pfam" id="PF12833">
    <property type="entry name" value="HTH_18"/>
    <property type="match status" value="1"/>
</dbReference>
<dbReference type="PROSITE" id="PS01124">
    <property type="entry name" value="HTH_ARAC_FAMILY_2"/>
    <property type="match status" value="1"/>
</dbReference>
<gene>
    <name evidence="5" type="ORF">E1742_17305</name>
    <name evidence="4" type="ORF">GCM10007388_27590</name>
</gene>
<dbReference type="InterPro" id="IPR018060">
    <property type="entry name" value="HTH_AraC"/>
</dbReference>
<proteinExistence type="predicted"/>
<accession>A0A4P7BG36</accession>
<dbReference type="InterPro" id="IPR009594">
    <property type="entry name" value="Tscrpt_reg_HTH_AraC_N"/>
</dbReference>
<reference evidence="4" key="3">
    <citation type="submission" date="2022-12" db="EMBL/GenBank/DDBJ databases">
        <authorList>
            <person name="Sun Q."/>
            <person name="Kim S."/>
        </authorList>
    </citation>
    <scope>NUCLEOTIDE SEQUENCE</scope>
    <source>
        <strain evidence="4">KCTC 12344</strain>
    </source>
</reference>